<accession>A0A804N6V7</accession>
<evidence type="ECO:0000313" key="3">
    <source>
        <dbReference type="Proteomes" id="UP000007305"/>
    </source>
</evidence>
<proteinExistence type="predicted"/>
<evidence type="ECO:0000313" key="2">
    <source>
        <dbReference type="EnsemblPlants" id="Zm00001eb139640_P001"/>
    </source>
</evidence>
<keyword evidence="3" id="KW-1185">Reference proteome</keyword>
<protein>
    <submittedName>
        <fullName evidence="2">Uncharacterized protein</fullName>
    </submittedName>
</protein>
<reference evidence="2" key="2">
    <citation type="submission" date="2019-07" db="EMBL/GenBank/DDBJ databases">
        <authorList>
            <person name="Seetharam A."/>
            <person name="Woodhouse M."/>
            <person name="Cannon E."/>
        </authorList>
    </citation>
    <scope>NUCLEOTIDE SEQUENCE [LARGE SCALE GENOMIC DNA]</scope>
    <source>
        <strain evidence="2">cv. B73</strain>
    </source>
</reference>
<sequence>MAGVEEVRGAGEVVRGHCGNARTVFGGLPPRMAALRSRGGDGDGGWTPKRSPTTAVPPTRESGTQWRRHRWHRCRVVPSCTPPTPARSFPRPTSAATSFLSSRMILSACAGTYFRTLDAATWMVSHRCRRPRARSSGRSPGRQRSCF</sequence>
<dbReference type="EnsemblPlants" id="Zm00001eb139640_T001">
    <property type="protein sequence ID" value="Zm00001eb139640_P001"/>
    <property type="gene ID" value="Zm00001eb139640"/>
</dbReference>
<feature type="compositionally biased region" description="Polar residues" evidence="1">
    <location>
        <begin position="50"/>
        <end position="65"/>
    </location>
</feature>
<reference evidence="3" key="1">
    <citation type="submission" date="2015-12" db="EMBL/GenBank/DDBJ databases">
        <title>Update maize B73 reference genome by single molecule sequencing technologies.</title>
        <authorList>
            <consortium name="Maize Genome Sequencing Project"/>
            <person name="Ware D."/>
        </authorList>
    </citation>
    <scope>NUCLEOTIDE SEQUENCE [LARGE SCALE GENOMIC DNA]</scope>
    <source>
        <strain evidence="3">cv. B73</strain>
    </source>
</reference>
<gene>
    <name evidence="2" type="primary">LOC100276157</name>
</gene>
<dbReference type="Gramene" id="Zm00001eb139640_T001">
    <property type="protein sequence ID" value="Zm00001eb139640_P001"/>
    <property type="gene ID" value="Zm00001eb139640"/>
</dbReference>
<feature type="region of interest" description="Disordered" evidence="1">
    <location>
        <begin position="29"/>
        <end position="68"/>
    </location>
</feature>
<dbReference type="AlphaFoldDB" id="A0A804N6V7"/>
<name>A0A804N6V7_MAIZE</name>
<reference evidence="2" key="3">
    <citation type="submission" date="2021-05" db="UniProtKB">
        <authorList>
            <consortium name="EnsemblPlants"/>
        </authorList>
    </citation>
    <scope>IDENTIFICATION</scope>
    <source>
        <strain evidence="2">cv. B73</strain>
    </source>
</reference>
<organism evidence="2 3">
    <name type="scientific">Zea mays</name>
    <name type="common">Maize</name>
    <dbReference type="NCBI Taxonomy" id="4577"/>
    <lineage>
        <taxon>Eukaryota</taxon>
        <taxon>Viridiplantae</taxon>
        <taxon>Streptophyta</taxon>
        <taxon>Embryophyta</taxon>
        <taxon>Tracheophyta</taxon>
        <taxon>Spermatophyta</taxon>
        <taxon>Magnoliopsida</taxon>
        <taxon>Liliopsida</taxon>
        <taxon>Poales</taxon>
        <taxon>Poaceae</taxon>
        <taxon>PACMAD clade</taxon>
        <taxon>Panicoideae</taxon>
        <taxon>Andropogonodae</taxon>
        <taxon>Andropogoneae</taxon>
        <taxon>Tripsacinae</taxon>
        <taxon>Zea</taxon>
    </lineage>
</organism>
<dbReference type="Proteomes" id="UP000007305">
    <property type="component" value="Chromosome 3"/>
</dbReference>
<evidence type="ECO:0000256" key="1">
    <source>
        <dbReference type="SAM" id="MobiDB-lite"/>
    </source>
</evidence>
<dbReference type="InParanoid" id="A0A804N6V7"/>